<protein>
    <submittedName>
        <fullName evidence="2">Uncharacterized protein</fullName>
    </submittedName>
</protein>
<organism evidence="2 3">
    <name type="scientific">Heterodermia speciosa</name>
    <dbReference type="NCBI Taxonomy" id="116794"/>
    <lineage>
        <taxon>Eukaryota</taxon>
        <taxon>Fungi</taxon>
        <taxon>Dikarya</taxon>
        <taxon>Ascomycota</taxon>
        <taxon>Pezizomycotina</taxon>
        <taxon>Lecanoromycetes</taxon>
        <taxon>OSLEUM clade</taxon>
        <taxon>Lecanoromycetidae</taxon>
        <taxon>Caliciales</taxon>
        <taxon>Physciaceae</taxon>
        <taxon>Heterodermia</taxon>
    </lineage>
</organism>
<feature type="region of interest" description="Disordered" evidence="1">
    <location>
        <begin position="100"/>
        <end position="186"/>
    </location>
</feature>
<dbReference type="EMBL" id="CAJPDS010000062">
    <property type="protein sequence ID" value="CAF9932198.1"/>
    <property type="molecule type" value="Genomic_DNA"/>
</dbReference>
<evidence type="ECO:0000256" key="1">
    <source>
        <dbReference type="SAM" id="MobiDB-lite"/>
    </source>
</evidence>
<dbReference type="AlphaFoldDB" id="A0A8H3IU24"/>
<feature type="compositionally biased region" description="Basic and acidic residues" evidence="1">
    <location>
        <begin position="100"/>
        <end position="112"/>
    </location>
</feature>
<feature type="region of interest" description="Disordered" evidence="1">
    <location>
        <begin position="67"/>
        <end position="88"/>
    </location>
</feature>
<evidence type="ECO:0000313" key="2">
    <source>
        <dbReference type="EMBL" id="CAF9932198.1"/>
    </source>
</evidence>
<comment type="caution">
    <text evidence="2">The sequence shown here is derived from an EMBL/GenBank/DDBJ whole genome shotgun (WGS) entry which is preliminary data.</text>
</comment>
<dbReference type="Proteomes" id="UP000664521">
    <property type="component" value="Unassembled WGS sequence"/>
</dbReference>
<gene>
    <name evidence="2" type="ORF">HETSPECPRED_008295</name>
</gene>
<name>A0A8H3IU24_9LECA</name>
<sequence>MVGNKVTKKGRKPDHAEEAFNRRCQKISLERRMCRQMLEQVLGAEHELELPPYAGLTKERVSEMRKAFAKGPIDRNRSKGIVDSRRREAAMADLRRALEYINEKGIKRKQNDDGSYEPGEEEELEDKETIDGEENMEEEVEEDEEEDEEREAEVAGTDEDRQEGQPDSDIEMEDGADQDEEVEGISRGVRRLKLVVYKKE</sequence>
<accession>A0A8H3IU24</accession>
<proteinExistence type="predicted"/>
<evidence type="ECO:0000313" key="3">
    <source>
        <dbReference type="Proteomes" id="UP000664521"/>
    </source>
</evidence>
<reference evidence="2" key="1">
    <citation type="submission" date="2021-03" db="EMBL/GenBank/DDBJ databases">
        <authorList>
            <person name="Tagirdzhanova G."/>
        </authorList>
    </citation>
    <scope>NUCLEOTIDE SEQUENCE</scope>
</reference>
<keyword evidence="3" id="KW-1185">Reference proteome</keyword>
<feature type="compositionally biased region" description="Acidic residues" evidence="1">
    <location>
        <begin position="114"/>
        <end position="157"/>
    </location>
</feature>
<feature type="compositionally biased region" description="Acidic residues" evidence="1">
    <location>
        <begin position="165"/>
        <end position="183"/>
    </location>
</feature>